<evidence type="ECO:0000313" key="7">
    <source>
        <dbReference type="Proteomes" id="UP001567350"/>
    </source>
</evidence>
<feature type="chain" id="PRO_5046987298" evidence="4">
    <location>
        <begin position="32"/>
        <end position="1191"/>
    </location>
</feature>
<name>A0ABV4IAJ1_9BURK</name>
<sequence length="1191" mass="129928">MPHTVVVSPYFRKSLLALAVAAIFTPYYAHALDLAQSPPGTVDPYVAPNVIISIDDSGSMRYRVTPKTDGSYGNGSNLTGVGYTEPDANGKWKPDAQRINVLKYAVKKVFEDKNLIPNHGEGNTFRLAWQAMHNNGGSLGAESVNSTSMNQNSMRLLTKSHRDNFLNFIKNTTPNNGTPTHKMMEQAHNYMANDVSARTDKKNSPWAYAPGDTAEPLLGCRRSYHILMSDGGWQTSPSSSQRTGNSDGGNSFNLPDGTLYDKVAPYADSYSNMVADWAFKSWSTNLQPSLYDKNDKSKQISLTSEYRKAPETEIFGKDGKGKVAELYKYWNPRYNPATWPHLVTYTIGFSKAATTWPAEPNIKKPADADIVPFSYDEGKNGSLPDFITGNLNWPQLTTTTESSKNPLDLWHSALNGRGRFYAVEKPEDLEKAFREIIGVINTQAEPDRSSAAISGMSYQDKPVGMFITSNSPKEAWKGEVRGVKLELTGQTDLWGSKTTAQILDATSPTNRVIVTLNDSSTQPAGIPFRWSNLSTAQQKCFNVKPDSTITANCSANTSVDTKGEQRLNYLRGDRTLELANSNGVFRNRQSRQGDIVNSNVWYTGTPVSNYALTGYAKFTADQKNRLPMIYVGGNDGMLHGFSVEDGTEKIAYVPRAVQANLTRLTWPSFDDNHRYFVDGSPMSGDVDINDRNSTSHTPAWRTMLVSALGAGGKGYFVLDVTNPSNFSENNASALVVMDKTLHSEETINCSTTATDDTACVNTANADIGHIFATPSTDDSNPLVTGQITLLNNNRWAVIMGNGYNSKNGRPVLLIQYLDGNKELLRLPATAANATGANVNDNGLSAPRLVDINNDGRPDVVYAGDLKGNMWKFMIASKSSDTWGVAFNGGPLFTARGGTAGSPATRTLVQPITAPPTVRANDRTTVTGTGSNQKVLSVGGMMVAFGTGRNVTNSDPDNTDSQTLYSVLDNTRYTVAINADDKQSYVSVHPGDSNQSIPAPTPLGTGLNSESKQTLLAQQKVGDAFKGQGKSEGREYWQIDPTSATGSPSVNWNTQRGWYLDLPATGERLLKPMSLYDGSNILAVYTQVPAKGSNINQAVESCEASAVDEERQFLTMLNIMDGKRPSVQLMDMNGDGFYDLSADHGVSRMRVVKGAHRIIGQVQQSTDYGKGDSFNLARMPEQSMRPSWRQLK</sequence>
<protein>
    <submittedName>
        <fullName evidence="6">Pilus assembly protein</fullName>
    </submittedName>
</protein>
<proteinExistence type="predicted"/>
<feature type="domain" description="PilY1 beta-propeller" evidence="5">
    <location>
        <begin position="593"/>
        <end position="975"/>
    </location>
</feature>
<evidence type="ECO:0000256" key="3">
    <source>
        <dbReference type="SAM" id="MobiDB-lite"/>
    </source>
</evidence>
<evidence type="ECO:0000259" key="5">
    <source>
        <dbReference type="Pfam" id="PF05567"/>
    </source>
</evidence>
<dbReference type="Pfam" id="PF05567">
    <property type="entry name" value="T4P_PilY1"/>
    <property type="match status" value="1"/>
</dbReference>
<dbReference type="InterPro" id="IPR008707">
    <property type="entry name" value="B-propeller_PilY1"/>
</dbReference>
<keyword evidence="7" id="KW-1185">Reference proteome</keyword>
<feature type="signal peptide" evidence="4">
    <location>
        <begin position="1"/>
        <end position="31"/>
    </location>
</feature>
<comment type="caution">
    <text evidence="6">The sequence shown here is derived from an EMBL/GenBank/DDBJ whole genome shotgun (WGS) entry which is preliminary data.</text>
</comment>
<evidence type="ECO:0000256" key="1">
    <source>
        <dbReference type="ARBA" id="ARBA00022723"/>
    </source>
</evidence>
<evidence type="ECO:0000256" key="4">
    <source>
        <dbReference type="SAM" id="SignalP"/>
    </source>
</evidence>
<feature type="compositionally biased region" description="Polar residues" evidence="3">
    <location>
        <begin position="232"/>
        <end position="253"/>
    </location>
</feature>
<dbReference type="EMBL" id="JBGJLR010000001">
    <property type="protein sequence ID" value="MEZ2738221.1"/>
    <property type="molecule type" value="Genomic_DNA"/>
</dbReference>
<dbReference type="Proteomes" id="UP001567350">
    <property type="component" value="Unassembled WGS sequence"/>
</dbReference>
<organism evidence="6 7">
    <name type="scientific">Comamonas jiangduensis</name>
    <dbReference type="NCBI Taxonomy" id="1194168"/>
    <lineage>
        <taxon>Bacteria</taxon>
        <taxon>Pseudomonadati</taxon>
        <taxon>Pseudomonadota</taxon>
        <taxon>Betaproteobacteria</taxon>
        <taxon>Burkholderiales</taxon>
        <taxon>Comamonadaceae</taxon>
        <taxon>Comamonas</taxon>
    </lineage>
</organism>
<accession>A0ABV4IAJ1</accession>
<keyword evidence="4" id="KW-0732">Signal</keyword>
<dbReference type="RefSeq" id="WP_370889903.1">
    <property type="nucleotide sequence ID" value="NZ_JBGJLR010000001.1"/>
</dbReference>
<evidence type="ECO:0000256" key="2">
    <source>
        <dbReference type="ARBA" id="ARBA00022837"/>
    </source>
</evidence>
<reference evidence="6 7" key="1">
    <citation type="submission" date="2024-08" db="EMBL/GenBank/DDBJ databases">
        <authorList>
            <person name="Feng Z."/>
            <person name="Ronholm J."/>
        </authorList>
    </citation>
    <scope>NUCLEOTIDE SEQUENCE [LARGE SCALE GENOMIC DNA]</scope>
    <source>
        <strain evidence="6 7">4-AB0-8</strain>
    </source>
</reference>
<evidence type="ECO:0000313" key="6">
    <source>
        <dbReference type="EMBL" id="MEZ2738221.1"/>
    </source>
</evidence>
<feature type="region of interest" description="Disordered" evidence="3">
    <location>
        <begin position="231"/>
        <end position="253"/>
    </location>
</feature>
<keyword evidence="2" id="KW-0106">Calcium</keyword>
<gene>
    <name evidence="6" type="ORF">ACBP88_01910</name>
</gene>
<keyword evidence="1" id="KW-0479">Metal-binding</keyword>
<feature type="region of interest" description="Disordered" evidence="3">
    <location>
        <begin position="984"/>
        <end position="1007"/>
    </location>
</feature>